<dbReference type="InterPro" id="IPR046342">
    <property type="entry name" value="CBS_dom_sf"/>
</dbReference>
<dbReference type="AlphaFoldDB" id="A0A348WMI5"/>
<dbReference type="STRING" id="314276.OS145_05830"/>
<sequence length="195" mass="21663">MTEFKSLKSVSHGDAVSLSSQARDPFNCDWHANALHVFDDFERHDPLLLRSNTSLDRAEQLMNSAKVRYACVVNSNEQIVGLVALREFHSRHAMQVSQSTQLPWADLTVGDLMRKLDELPQVEYKQLQKARIGDTAATLKSAGRDFLLVFEAGSIRGVVSSLRIAQVTGESVNIYHSASTFAEIISAVNHSHLND</sequence>
<protein>
    <submittedName>
        <fullName evidence="3">CBS domain-containing protein</fullName>
    </submittedName>
</protein>
<keyword evidence="1" id="KW-0129">CBS domain</keyword>
<reference evidence="3 4" key="1">
    <citation type="journal article" date="2018" name="Nat. Biotechnol.">
        <title>A standardized bacterial taxonomy based on genome phylogeny substantially revises the tree of life.</title>
        <authorList>
            <person name="Parks D.H."/>
            <person name="Chuvochina M."/>
            <person name="Waite D.W."/>
            <person name="Rinke C."/>
            <person name="Skarshewski A."/>
            <person name="Chaumeil P.A."/>
            <person name="Hugenholtz P."/>
        </authorList>
    </citation>
    <scope>NUCLEOTIDE SEQUENCE [LARGE SCALE GENOMIC DNA]</scope>
    <source>
        <strain evidence="3">UBA9360</strain>
    </source>
</reference>
<dbReference type="Pfam" id="PF00571">
    <property type="entry name" value="CBS"/>
    <property type="match status" value="1"/>
</dbReference>
<organism evidence="3 4">
    <name type="scientific">Idiomarina baltica</name>
    <dbReference type="NCBI Taxonomy" id="190892"/>
    <lineage>
        <taxon>Bacteria</taxon>
        <taxon>Pseudomonadati</taxon>
        <taxon>Pseudomonadota</taxon>
        <taxon>Gammaproteobacteria</taxon>
        <taxon>Alteromonadales</taxon>
        <taxon>Idiomarinaceae</taxon>
        <taxon>Idiomarina</taxon>
    </lineage>
</organism>
<proteinExistence type="predicted"/>
<evidence type="ECO:0000313" key="4">
    <source>
        <dbReference type="Proteomes" id="UP000262878"/>
    </source>
</evidence>
<dbReference type="Proteomes" id="UP000262878">
    <property type="component" value="Unassembled WGS sequence"/>
</dbReference>
<dbReference type="InterPro" id="IPR000644">
    <property type="entry name" value="CBS_dom"/>
</dbReference>
<dbReference type="SUPFAM" id="SSF54631">
    <property type="entry name" value="CBS-domain pair"/>
    <property type="match status" value="1"/>
</dbReference>
<dbReference type="EMBL" id="DMUP01000067">
    <property type="protein sequence ID" value="HAR55747.1"/>
    <property type="molecule type" value="Genomic_DNA"/>
</dbReference>
<comment type="caution">
    <text evidence="3">The sequence shown here is derived from an EMBL/GenBank/DDBJ whole genome shotgun (WGS) entry which is preliminary data.</text>
</comment>
<evidence type="ECO:0000313" key="3">
    <source>
        <dbReference type="EMBL" id="HAR55747.1"/>
    </source>
</evidence>
<dbReference type="PROSITE" id="PS51371">
    <property type="entry name" value="CBS"/>
    <property type="match status" value="1"/>
</dbReference>
<evidence type="ECO:0000259" key="2">
    <source>
        <dbReference type="PROSITE" id="PS51371"/>
    </source>
</evidence>
<gene>
    <name evidence="3" type="ORF">DCR58_03060</name>
</gene>
<dbReference type="RefSeq" id="WP_071463958.1">
    <property type="nucleotide sequence ID" value="NZ_DAIRLQ010000009.1"/>
</dbReference>
<name>A0A348WMI5_9GAMM</name>
<dbReference type="Gene3D" id="3.10.580.10">
    <property type="entry name" value="CBS-domain"/>
    <property type="match status" value="1"/>
</dbReference>
<feature type="domain" description="CBS" evidence="2">
    <location>
        <begin position="41"/>
        <end position="99"/>
    </location>
</feature>
<evidence type="ECO:0000256" key="1">
    <source>
        <dbReference type="PROSITE-ProRule" id="PRU00703"/>
    </source>
</evidence>
<accession>A0A348WMI5</accession>